<dbReference type="SMART" id="SM00066">
    <property type="entry name" value="GAL4"/>
    <property type="match status" value="1"/>
</dbReference>
<keyword evidence="8" id="KW-0804">Transcription</keyword>
<dbReference type="Proteomes" id="UP000799538">
    <property type="component" value="Unassembled WGS sequence"/>
</dbReference>
<dbReference type="PROSITE" id="PS50048">
    <property type="entry name" value="ZN2_CY6_FUNGAL_2"/>
    <property type="match status" value="1"/>
</dbReference>
<keyword evidence="9" id="KW-0539">Nucleus</keyword>
<organism evidence="14 15">
    <name type="scientific">Elsinoe ampelina</name>
    <dbReference type="NCBI Taxonomy" id="302913"/>
    <lineage>
        <taxon>Eukaryota</taxon>
        <taxon>Fungi</taxon>
        <taxon>Dikarya</taxon>
        <taxon>Ascomycota</taxon>
        <taxon>Pezizomycotina</taxon>
        <taxon>Dothideomycetes</taxon>
        <taxon>Dothideomycetidae</taxon>
        <taxon>Myriangiales</taxon>
        <taxon>Elsinoaceae</taxon>
        <taxon>Elsinoe</taxon>
    </lineage>
</organism>
<feature type="compositionally biased region" description="Polar residues" evidence="11">
    <location>
        <begin position="264"/>
        <end position="299"/>
    </location>
</feature>
<dbReference type="PROSITE" id="PS00463">
    <property type="entry name" value="ZN2_CY6_FUNGAL_1"/>
    <property type="match status" value="1"/>
</dbReference>
<feature type="domain" description="C2H2-type" evidence="13">
    <location>
        <begin position="57"/>
        <end position="84"/>
    </location>
</feature>
<dbReference type="Pfam" id="PF04082">
    <property type="entry name" value="Fungal_trans"/>
    <property type="match status" value="1"/>
</dbReference>
<dbReference type="InterPro" id="IPR036236">
    <property type="entry name" value="Znf_C2H2_sf"/>
</dbReference>
<keyword evidence="3" id="KW-0677">Repeat</keyword>
<keyword evidence="7" id="KW-0238">DNA-binding</keyword>
<dbReference type="InterPro" id="IPR036864">
    <property type="entry name" value="Zn2-C6_fun-type_DNA-bd_sf"/>
</dbReference>
<dbReference type="GO" id="GO:0006351">
    <property type="term" value="P:DNA-templated transcription"/>
    <property type="evidence" value="ECO:0007669"/>
    <property type="project" value="InterPro"/>
</dbReference>
<dbReference type="SUPFAM" id="SSF57701">
    <property type="entry name" value="Zn2/Cys6 DNA-binding domain"/>
    <property type="match status" value="1"/>
</dbReference>
<feature type="region of interest" description="Disordered" evidence="11">
    <location>
        <begin position="1"/>
        <end position="52"/>
    </location>
</feature>
<evidence type="ECO:0000256" key="4">
    <source>
        <dbReference type="ARBA" id="ARBA00022771"/>
    </source>
</evidence>
<evidence type="ECO:0000256" key="7">
    <source>
        <dbReference type="ARBA" id="ARBA00023125"/>
    </source>
</evidence>
<evidence type="ECO:0000259" key="12">
    <source>
        <dbReference type="PROSITE" id="PS50048"/>
    </source>
</evidence>
<dbReference type="FunFam" id="3.30.160.60:FF:000045">
    <property type="entry name" value="ZFP69 zinc finger protein B"/>
    <property type="match status" value="1"/>
</dbReference>
<evidence type="ECO:0000256" key="3">
    <source>
        <dbReference type="ARBA" id="ARBA00022737"/>
    </source>
</evidence>
<reference evidence="15" key="1">
    <citation type="journal article" date="2020" name="Stud. Mycol.">
        <title>101 Dothideomycetes genomes: A test case for predicting lifestyles and emergence of pathogens.</title>
        <authorList>
            <person name="Haridas S."/>
            <person name="Albert R."/>
            <person name="Binder M."/>
            <person name="Bloem J."/>
            <person name="LaButti K."/>
            <person name="Salamov A."/>
            <person name="Andreopoulos B."/>
            <person name="Baker S."/>
            <person name="Barry K."/>
            <person name="Bills G."/>
            <person name="Bluhm B."/>
            <person name="Cannon C."/>
            <person name="Castanera R."/>
            <person name="Culley D."/>
            <person name="Daum C."/>
            <person name="Ezra D."/>
            <person name="Gonzalez J."/>
            <person name="Henrissat B."/>
            <person name="Kuo A."/>
            <person name="Liang C."/>
            <person name="Lipzen A."/>
            <person name="Lutzoni F."/>
            <person name="Magnuson J."/>
            <person name="Mondo S."/>
            <person name="Nolan M."/>
            <person name="Ohm R."/>
            <person name="Pangilinan J."/>
            <person name="Park H.-J."/>
            <person name="Ramirez L."/>
            <person name="Alfaro M."/>
            <person name="Sun H."/>
            <person name="Tritt A."/>
            <person name="Yoshinaga Y."/>
            <person name="Zwiers L.-H."/>
            <person name="Turgeon B."/>
            <person name="Goodwin S."/>
            <person name="Spatafora J."/>
            <person name="Crous P."/>
            <person name="Grigoriev I."/>
        </authorList>
    </citation>
    <scope>NUCLEOTIDE SEQUENCE [LARGE SCALE GENOMIC DNA]</scope>
    <source>
        <strain evidence="15">CECT 20119</strain>
    </source>
</reference>
<evidence type="ECO:0000313" key="15">
    <source>
        <dbReference type="Proteomes" id="UP000799538"/>
    </source>
</evidence>
<dbReference type="FunFam" id="3.30.160.60:FF:000688">
    <property type="entry name" value="zinc finger protein 197 isoform X1"/>
    <property type="match status" value="1"/>
</dbReference>
<dbReference type="InterPro" id="IPR013087">
    <property type="entry name" value="Znf_C2H2_type"/>
</dbReference>
<dbReference type="PANTHER" id="PTHR47660">
    <property type="entry name" value="TRANSCRIPTION FACTOR WITH C2H2 AND ZN(2)-CYS(6) DNA BINDING DOMAIN (EUROFUNG)-RELATED-RELATED"/>
    <property type="match status" value="1"/>
</dbReference>
<feature type="compositionally biased region" description="Low complexity" evidence="11">
    <location>
        <begin position="1007"/>
        <end position="1019"/>
    </location>
</feature>
<dbReference type="EMBL" id="ML992526">
    <property type="protein sequence ID" value="KAF2218871.1"/>
    <property type="molecule type" value="Genomic_DNA"/>
</dbReference>
<dbReference type="SUPFAM" id="SSF57667">
    <property type="entry name" value="beta-beta-alpha zinc fingers"/>
    <property type="match status" value="1"/>
</dbReference>
<dbReference type="Pfam" id="PF00096">
    <property type="entry name" value="zf-C2H2"/>
    <property type="match status" value="2"/>
</dbReference>
<dbReference type="PANTHER" id="PTHR47660:SF2">
    <property type="entry name" value="TRANSCRIPTION FACTOR WITH C2H2 AND ZN(2)-CYS(6) DNA BINDING DOMAIN (EUROFUNG)"/>
    <property type="match status" value="1"/>
</dbReference>
<evidence type="ECO:0000313" key="14">
    <source>
        <dbReference type="EMBL" id="KAF2218871.1"/>
    </source>
</evidence>
<protein>
    <recommendedName>
        <fullName evidence="16">Fungal-specific transcription factor domain-containing protein</fullName>
    </recommendedName>
</protein>
<dbReference type="InterPro" id="IPR007219">
    <property type="entry name" value="XnlR_reg_dom"/>
</dbReference>
<keyword evidence="2" id="KW-0479">Metal-binding</keyword>
<evidence type="ECO:0000256" key="6">
    <source>
        <dbReference type="ARBA" id="ARBA00023015"/>
    </source>
</evidence>
<dbReference type="GO" id="GO:0005634">
    <property type="term" value="C:nucleus"/>
    <property type="evidence" value="ECO:0007669"/>
    <property type="project" value="UniProtKB-SubCell"/>
</dbReference>
<dbReference type="Pfam" id="PF00172">
    <property type="entry name" value="Zn_clus"/>
    <property type="match status" value="1"/>
</dbReference>
<dbReference type="Gene3D" id="3.30.160.60">
    <property type="entry name" value="Classic Zinc Finger"/>
    <property type="match status" value="2"/>
</dbReference>
<evidence type="ECO:0000256" key="2">
    <source>
        <dbReference type="ARBA" id="ARBA00022723"/>
    </source>
</evidence>
<feature type="domain" description="Zn(2)-C6 fungal-type" evidence="12">
    <location>
        <begin position="131"/>
        <end position="160"/>
    </location>
</feature>
<dbReference type="Gene3D" id="4.10.240.10">
    <property type="entry name" value="Zn(2)-C6 fungal-type DNA-binding domain"/>
    <property type="match status" value="1"/>
</dbReference>
<dbReference type="AlphaFoldDB" id="A0A6A6FZL6"/>
<dbReference type="GO" id="GO:0000981">
    <property type="term" value="F:DNA-binding transcription factor activity, RNA polymerase II-specific"/>
    <property type="evidence" value="ECO:0007669"/>
    <property type="project" value="InterPro"/>
</dbReference>
<dbReference type="InterPro" id="IPR001138">
    <property type="entry name" value="Zn2Cys6_DnaBD"/>
</dbReference>
<dbReference type="PROSITE" id="PS00028">
    <property type="entry name" value="ZINC_FINGER_C2H2_1"/>
    <property type="match status" value="2"/>
</dbReference>
<evidence type="ECO:0000256" key="11">
    <source>
        <dbReference type="SAM" id="MobiDB-lite"/>
    </source>
</evidence>
<feature type="region of interest" description="Disordered" evidence="11">
    <location>
        <begin position="197"/>
        <end position="305"/>
    </location>
</feature>
<keyword evidence="5" id="KW-0862">Zinc</keyword>
<evidence type="ECO:0000256" key="5">
    <source>
        <dbReference type="ARBA" id="ARBA00022833"/>
    </source>
</evidence>
<evidence type="ECO:0000256" key="10">
    <source>
        <dbReference type="PROSITE-ProRule" id="PRU00042"/>
    </source>
</evidence>
<evidence type="ECO:0000259" key="13">
    <source>
        <dbReference type="PROSITE" id="PS50157"/>
    </source>
</evidence>
<feature type="domain" description="C2H2-type" evidence="13">
    <location>
        <begin position="85"/>
        <end position="112"/>
    </location>
</feature>
<dbReference type="SMART" id="SM00355">
    <property type="entry name" value="ZnF_C2H2"/>
    <property type="match status" value="2"/>
</dbReference>
<proteinExistence type="predicted"/>
<keyword evidence="15" id="KW-1185">Reference proteome</keyword>
<gene>
    <name evidence="14" type="ORF">BDZ85DRAFT_269594</name>
</gene>
<evidence type="ECO:0000256" key="8">
    <source>
        <dbReference type="ARBA" id="ARBA00023163"/>
    </source>
</evidence>
<dbReference type="GO" id="GO:0003677">
    <property type="term" value="F:DNA binding"/>
    <property type="evidence" value="ECO:0007669"/>
    <property type="project" value="UniProtKB-KW"/>
</dbReference>
<dbReference type="OrthoDB" id="40579at2759"/>
<accession>A0A6A6FZL6</accession>
<sequence>MSTTTEQYQQRPSVSSASALPQTSPQSVLGKHPRDEDATKTPNANGDSAKDTPTKLFRCGDCDKSYSRVDHLARHVRIHTQERPYVCDTCGKGFARADLLKRHAAGHNAPANDKTGKGGSASSRQSRVNQACEACAELHLKCDNVKPCSRCCTKGISCKYQNNTSETEAVAQNLLSLAQTPVIDHSSLPTPVSYQPDANHNQTPGTHHMDLSITQTPSAGPMLYQTQGNTPGRTPMLMQYDMPAPQHPYNHTTNHNLQQHEHNNYQGQNTTSMNDNQQSYGQDPQPYAQDTDQPYSHDNSVPPEMDRNELHDFLRGVMGIPATDPMAAPTSGYKSGLWTPRNMYDFGVDTSLELNDMDLSFLDTYNQYNPFGATPDAANSAIGSTVSETPSEPPLGVESLQKASTWRFRPIPKDTAPNNLLVPATDPVTSRRLLVERRVTPETLPYTIRDQILAMIITAGADSKSVLSFPSVELLDSLLQFFLSGGPSSTDLIHIATFRPSQKRPELCAAMIAAGAANAPDTALRKLGMVIQETVRIAVPKKLETDNSLIRDIQMIQAAFLSLKIGFWSGNSRKMEMSESFMQPWTTMVRRAGWFGRKYDQIVPSAEDSGEGLEEKWNKWIYEESRKRLCYHLFVHDTVASMSLFINPIISFAEMALPLPQPAVLWMAKSAQAWKNAYLALRDPHAQSPSTLDLLNNIDLYCTPHSQTPYDRATATYAILAATWRLVWDYRQNCAITKSIPNQWNNGTLLLSSRLEELKRLLECLRIGAAQPGSAQAASSHPQHPYQLAPVKVLSTSESDLSSLLFLDALSLHLHAPMEDIHIFAGVEGHEEAKRVYPSLRSWAGTSGARQSVWHAAQLFRYARGIEAINSFDAVVVYQASLVVWSWGVISNAVSTPAPGQTPGGQGHAYSSSSGGFNGSVSTPYGGTLPAGAPDGYSGSTSTSYPWQKEDVVILDDLNSEAAGKRFVAMNRGRPAIATPLGGNPSNASGVKRRPDGRESQSPVDTRSQGQGQGQRRSSNATVTWSDATEQGQGYALLNDPAAVMGCVMDLIAGSHKTKNGRPPLVENLLELMGGLKAAVSVTG</sequence>
<keyword evidence="4 10" id="KW-0863">Zinc-finger</keyword>
<dbReference type="GO" id="GO:0008270">
    <property type="term" value="F:zinc ion binding"/>
    <property type="evidence" value="ECO:0007669"/>
    <property type="project" value="UniProtKB-KW"/>
</dbReference>
<feature type="region of interest" description="Disordered" evidence="11">
    <location>
        <begin position="975"/>
        <end position="1026"/>
    </location>
</feature>
<feature type="compositionally biased region" description="Polar residues" evidence="11">
    <location>
        <begin position="1"/>
        <end position="27"/>
    </location>
</feature>
<comment type="subcellular location">
    <subcellularLocation>
        <location evidence="1">Nucleus</location>
    </subcellularLocation>
</comment>
<evidence type="ECO:0000256" key="1">
    <source>
        <dbReference type="ARBA" id="ARBA00004123"/>
    </source>
</evidence>
<dbReference type="CDD" id="cd00067">
    <property type="entry name" value="GAL4"/>
    <property type="match status" value="1"/>
</dbReference>
<keyword evidence="6" id="KW-0805">Transcription regulation</keyword>
<evidence type="ECO:0000256" key="9">
    <source>
        <dbReference type="ARBA" id="ARBA00023242"/>
    </source>
</evidence>
<feature type="compositionally biased region" description="Polar residues" evidence="11">
    <location>
        <begin position="212"/>
        <end position="232"/>
    </location>
</feature>
<evidence type="ECO:0008006" key="16">
    <source>
        <dbReference type="Google" id="ProtNLM"/>
    </source>
</evidence>
<name>A0A6A6FZL6_9PEZI</name>
<dbReference type="PROSITE" id="PS50157">
    <property type="entry name" value="ZINC_FINGER_C2H2_2"/>
    <property type="match status" value="2"/>
</dbReference>